<name>A0A177ZHV4_9BACI</name>
<comment type="caution">
    <text evidence="5">The sequence shown here is derived from an EMBL/GenBank/DDBJ whole genome shotgun (WGS) entry which is preliminary data.</text>
</comment>
<dbReference type="AlphaFoldDB" id="A0A177ZHV4"/>
<dbReference type="NCBIfam" id="TIGR01120">
    <property type="entry name" value="rpiB"/>
    <property type="match status" value="1"/>
</dbReference>
<dbReference type="GO" id="GO:0005975">
    <property type="term" value="P:carbohydrate metabolic process"/>
    <property type="evidence" value="ECO:0007669"/>
    <property type="project" value="InterPro"/>
</dbReference>
<dbReference type="SUPFAM" id="SSF89623">
    <property type="entry name" value="Ribose/Galactose isomerase RpiB/AlsB"/>
    <property type="match status" value="1"/>
</dbReference>
<feature type="active site" description="Proton donor" evidence="3">
    <location>
        <position position="98"/>
    </location>
</feature>
<dbReference type="STRING" id="217031.ABB05_20715"/>
<keyword evidence="6" id="KW-1185">Reference proteome</keyword>
<dbReference type="InterPro" id="IPR036569">
    <property type="entry name" value="RpiB_LacA_LacB_sf"/>
</dbReference>
<feature type="binding site" evidence="4">
    <location>
        <position position="99"/>
    </location>
    <ligand>
        <name>D-ribulose 5-phosphate</name>
        <dbReference type="ChEBI" id="CHEBI:58121"/>
    </ligand>
</feature>
<dbReference type="NCBIfam" id="TIGR00689">
    <property type="entry name" value="rpiB_lacA_lacB"/>
    <property type="match status" value="1"/>
</dbReference>
<sequence length="156" mass="17119">MKVALASDHGGIHIREVIRELLEELEIEYQDFGCDCETSVDYPDYAMPVAEKVAQGEFDRGILICGTGIGMSISANKVKGIRCALVHDVFSAKMTRLHNDSNMLAMGERVIGAGLASEIAKTWLLTEFEGGRHKNRIDKISDYEEAEVAAGSERGE</sequence>
<dbReference type="NCBIfam" id="NF004051">
    <property type="entry name" value="PRK05571.1"/>
    <property type="match status" value="1"/>
</dbReference>
<dbReference type="EMBL" id="LDJR01000060">
    <property type="protein sequence ID" value="OAK67547.1"/>
    <property type="molecule type" value="Genomic_DNA"/>
</dbReference>
<feature type="binding site" evidence="4">
    <location>
        <position position="132"/>
    </location>
    <ligand>
        <name>D-ribulose 5-phosphate</name>
        <dbReference type="ChEBI" id="CHEBI:58121"/>
    </ligand>
</feature>
<dbReference type="InterPro" id="IPR003500">
    <property type="entry name" value="RpiB_LacA_LacB"/>
</dbReference>
<comment type="similarity">
    <text evidence="1">Belongs to the LacAB/RpiB family.</text>
</comment>
<evidence type="ECO:0000313" key="5">
    <source>
        <dbReference type="EMBL" id="OAK67547.1"/>
    </source>
</evidence>
<dbReference type="InterPro" id="IPR004785">
    <property type="entry name" value="RpiB"/>
</dbReference>
<feature type="active site" description="Proton acceptor" evidence="3">
    <location>
        <position position="65"/>
    </location>
</feature>
<dbReference type="RefSeq" id="WP_057982648.1">
    <property type="nucleotide sequence ID" value="NZ_JAGGKH010000010.1"/>
</dbReference>
<evidence type="ECO:0000256" key="3">
    <source>
        <dbReference type="PIRSR" id="PIRSR005384-1"/>
    </source>
</evidence>
<feature type="binding site" evidence="4">
    <location>
        <begin position="66"/>
        <end position="70"/>
    </location>
    <ligand>
        <name>D-ribulose 5-phosphate</name>
        <dbReference type="ChEBI" id="CHEBI:58121"/>
    </ligand>
</feature>
<dbReference type="PATRIC" id="fig|217031.6.peg.4502"/>
<feature type="binding site" evidence="4">
    <location>
        <position position="136"/>
    </location>
    <ligand>
        <name>D-ribulose 5-phosphate</name>
        <dbReference type="ChEBI" id="CHEBI:58121"/>
    </ligand>
</feature>
<reference evidence="5 6" key="1">
    <citation type="submission" date="2015-05" db="EMBL/GenBank/DDBJ databases">
        <title>Comparison of genome.</title>
        <authorList>
            <person name="Zheng Z."/>
            <person name="Sun M."/>
        </authorList>
    </citation>
    <scope>NUCLEOTIDE SEQUENCE [LARGE SCALE GENOMIC DNA]</scope>
    <source>
        <strain evidence="5 6">G25-74</strain>
    </source>
</reference>
<dbReference type="Proteomes" id="UP000077881">
    <property type="component" value="Unassembled WGS sequence"/>
</dbReference>
<accession>A0A177ZHV4</accession>
<dbReference type="PANTHER" id="PTHR43732:SF1">
    <property type="entry name" value="RIBOSE 5-PHOSPHATE ISOMERASE"/>
    <property type="match status" value="1"/>
</dbReference>
<feature type="binding site" evidence="4">
    <location>
        <position position="109"/>
    </location>
    <ligand>
        <name>D-ribulose 5-phosphate</name>
        <dbReference type="ChEBI" id="CHEBI:58121"/>
    </ligand>
</feature>
<organism evidence="5 6">
    <name type="scientific">Lederbergia galactosidilytica</name>
    <dbReference type="NCBI Taxonomy" id="217031"/>
    <lineage>
        <taxon>Bacteria</taxon>
        <taxon>Bacillati</taxon>
        <taxon>Bacillota</taxon>
        <taxon>Bacilli</taxon>
        <taxon>Bacillales</taxon>
        <taxon>Bacillaceae</taxon>
        <taxon>Lederbergia</taxon>
    </lineage>
</organism>
<proteinExistence type="inferred from homology"/>
<dbReference type="PIRSF" id="PIRSF005384">
    <property type="entry name" value="RpiB_LacA_B"/>
    <property type="match status" value="1"/>
</dbReference>
<dbReference type="OrthoDB" id="1778624at2"/>
<evidence type="ECO:0000313" key="6">
    <source>
        <dbReference type="Proteomes" id="UP000077881"/>
    </source>
</evidence>
<dbReference type="InterPro" id="IPR051812">
    <property type="entry name" value="SPI_LacAB/RpiB"/>
</dbReference>
<evidence type="ECO:0000256" key="1">
    <source>
        <dbReference type="ARBA" id="ARBA00008754"/>
    </source>
</evidence>
<dbReference type="GO" id="GO:0016861">
    <property type="term" value="F:intramolecular oxidoreductase activity, interconverting aldoses and ketoses"/>
    <property type="evidence" value="ECO:0007669"/>
    <property type="project" value="UniProtKB-ARBA"/>
</dbReference>
<protein>
    <submittedName>
        <fullName evidence="5">Ribose 5-phosphate isomerase</fullName>
    </submittedName>
</protein>
<evidence type="ECO:0000256" key="2">
    <source>
        <dbReference type="ARBA" id="ARBA00023235"/>
    </source>
</evidence>
<dbReference type="PANTHER" id="PTHR43732">
    <property type="entry name" value="RIBOSE 5-PHOSPHATE ISOMERASE-RELATED"/>
    <property type="match status" value="1"/>
</dbReference>
<evidence type="ECO:0000256" key="4">
    <source>
        <dbReference type="PIRSR" id="PIRSR005384-2"/>
    </source>
</evidence>
<dbReference type="Gene3D" id="3.40.1400.10">
    <property type="entry name" value="Sugar-phosphate isomerase, RpiB/LacA/LacB"/>
    <property type="match status" value="1"/>
</dbReference>
<dbReference type="Pfam" id="PF02502">
    <property type="entry name" value="LacAB_rpiB"/>
    <property type="match status" value="1"/>
</dbReference>
<gene>
    <name evidence="5" type="ORF">ABB05_20715</name>
</gene>
<keyword evidence="2 5" id="KW-0413">Isomerase</keyword>
<feature type="binding site" evidence="4">
    <location>
        <begin position="8"/>
        <end position="9"/>
    </location>
    <ligand>
        <name>D-ribulose 5-phosphate</name>
        <dbReference type="ChEBI" id="CHEBI:58121"/>
    </ligand>
</feature>